<dbReference type="GeneID" id="108671318"/>
<dbReference type="Proteomes" id="UP000694843">
    <property type="component" value="Unplaced"/>
</dbReference>
<dbReference type="PRINTS" id="PR00081">
    <property type="entry name" value="GDHRDH"/>
</dbReference>
<dbReference type="InterPro" id="IPR002347">
    <property type="entry name" value="SDR_fam"/>
</dbReference>
<keyword evidence="3" id="KW-0560">Oxidoreductase</keyword>
<dbReference type="PANTHER" id="PTHR43899">
    <property type="entry name" value="RH59310P"/>
    <property type="match status" value="1"/>
</dbReference>
<dbReference type="CDD" id="cd05356">
    <property type="entry name" value="17beta-HSD1_like_SDR_c"/>
    <property type="match status" value="1"/>
</dbReference>
<dbReference type="KEGG" id="hazt:108671318"/>
<evidence type="ECO:0000313" key="6">
    <source>
        <dbReference type="RefSeq" id="XP_018014328.1"/>
    </source>
</evidence>
<dbReference type="Gene3D" id="3.40.50.720">
    <property type="entry name" value="NAD(P)-binding Rossmann-like Domain"/>
    <property type="match status" value="1"/>
</dbReference>
<evidence type="ECO:0000256" key="3">
    <source>
        <dbReference type="ARBA" id="ARBA00023002"/>
    </source>
</evidence>
<dbReference type="Pfam" id="PF00106">
    <property type="entry name" value="adh_short"/>
    <property type="match status" value="1"/>
</dbReference>
<name>A0A8B7NKY9_HYAAZ</name>
<dbReference type="PRINTS" id="PR00080">
    <property type="entry name" value="SDRFAMILY"/>
</dbReference>
<dbReference type="GO" id="GO:0016491">
    <property type="term" value="F:oxidoreductase activity"/>
    <property type="evidence" value="ECO:0007669"/>
    <property type="project" value="UniProtKB-KW"/>
</dbReference>
<keyword evidence="2" id="KW-0521">NADP</keyword>
<organism evidence="5 6">
    <name type="scientific">Hyalella azteca</name>
    <name type="common">Amphipod</name>
    <dbReference type="NCBI Taxonomy" id="294128"/>
    <lineage>
        <taxon>Eukaryota</taxon>
        <taxon>Metazoa</taxon>
        <taxon>Ecdysozoa</taxon>
        <taxon>Arthropoda</taxon>
        <taxon>Crustacea</taxon>
        <taxon>Multicrustacea</taxon>
        <taxon>Malacostraca</taxon>
        <taxon>Eumalacostraca</taxon>
        <taxon>Peracarida</taxon>
        <taxon>Amphipoda</taxon>
        <taxon>Senticaudata</taxon>
        <taxon>Talitrida</taxon>
        <taxon>Talitroidea</taxon>
        <taxon>Hyalellidae</taxon>
        <taxon>Hyalella</taxon>
    </lineage>
</organism>
<protein>
    <submittedName>
        <fullName evidence="6">Very-long-chain 3-oxoacyl-CoA reductase</fullName>
    </submittedName>
</protein>
<dbReference type="CTD" id="31703"/>
<evidence type="ECO:0000313" key="5">
    <source>
        <dbReference type="Proteomes" id="UP000694843"/>
    </source>
</evidence>
<evidence type="ECO:0000256" key="2">
    <source>
        <dbReference type="ARBA" id="ARBA00022857"/>
    </source>
</evidence>
<proteinExistence type="inferred from homology"/>
<sequence length="310" mass="34254">MWSFIGKITVAYIIFKFLLSVCKGIYSSLVAPVLRLHINFQKTGKWAVVTGATDGIGKAYAFELAKRGLDIVLISRTPSKLEVVAKEIKSSYPVETKIIAADYTRLDIYDDIARELRGLDIGVLVNNVGMSYDYPEYLVKVPDAANYMTSLVNINVMSVVRMTLIVLPGMVERKRGAIVNVSSLSAAVAAPLLTVYSASKTFVESFSAGLEREVRDAGVTVQCLLPGFVVSKLSKINRPNFQVPTPENYVKQAIGTLGVESRTAGYAVHKIIVYLVERLPTAFIQLMVTKELQGIRSKVLKRREREAKQN</sequence>
<dbReference type="PIRSF" id="PIRSF000126">
    <property type="entry name" value="11-beta-HSD1"/>
    <property type="match status" value="1"/>
</dbReference>
<gene>
    <name evidence="6" type="primary">LOC108671318</name>
</gene>
<dbReference type="SUPFAM" id="SSF51735">
    <property type="entry name" value="NAD(P)-binding Rossmann-fold domains"/>
    <property type="match status" value="1"/>
</dbReference>
<keyword evidence="5" id="KW-1185">Reference proteome</keyword>
<evidence type="ECO:0000256" key="1">
    <source>
        <dbReference type="ARBA" id="ARBA00006484"/>
    </source>
</evidence>
<dbReference type="OrthoDB" id="5545019at2759"/>
<dbReference type="GO" id="GO:0005783">
    <property type="term" value="C:endoplasmic reticulum"/>
    <property type="evidence" value="ECO:0007669"/>
    <property type="project" value="TreeGrafter"/>
</dbReference>
<dbReference type="RefSeq" id="XP_018014328.1">
    <property type="nucleotide sequence ID" value="XM_018158839.2"/>
</dbReference>
<reference evidence="6" key="1">
    <citation type="submission" date="2025-08" db="UniProtKB">
        <authorList>
            <consortium name="RefSeq"/>
        </authorList>
    </citation>
    <scope>IDENTIFICATION</scope>
    <source>
        <tissue evidence="6">Whole organism</tissue>
    </source>
</reference>
<accession>A0A8B7NKY9</accession>
<dbReference type="OMA" id="LVAPGMM"/>
<evidence type="ECO:0000256" key="4">
    <source>
        <dbReference type="RuleBase" id="RU000363"/>
    </source>
</evidence>
<dbReference type="InterPro" id="IPR051019">
    <property type="entry name" value="VLCFA-Steroid_DH"/>
</dbReference>
<dbReference type="FunFam" id="3.40.50.720:FF:000137">
    <property type="entry name" value="Hydroxysteroid (17-beta) dehydrogenase 3"/>
    <property type="match status" value="1"/>
</dbReference>
<dbReference type="InterPro" id="IPR036291">
    <property type="entry name" value="NAD(P)-bd_dom_sf"/>
</dbReference>
<dbReference type="PANTHER" id="PTHR43899:SF13">
    <property type="entry name" value="RH59310P"/>
    <property type="match status" value="1"/>
</dbReference>
<comment type="similarity">
    <text evidence="1 4">Belongs to the short-chain dehydrogenases/reductases (SDR) family.</text>
</comment>
<dbReference type="AlphaFoldDB" id="A0A8B7NKY9"/>